<dbReference type="PROSITE" id="PS00383">
    <property type="entry name" value="TYR_PHOSPHATASE_1"/>
    <property type="match status" value="1"/>
</dbReference>
<dbReference type="PROSITE" id="PS50055">
    <property type="entry name" value="TYR_PHOSPHATASE_PTP"/>
    <property type="match status" value="2"/>
</dbReference>
<dbReference type="SMART" id="SM00181">
    <property type="entry name" value="EGF"/>
    <property type="match status" value="3"/>
</dbReference>
<evidence type="ECO:0000259" key="8">
    <source>
        <dbReference type="PROSITE" id="PS50056"/>
    </source>
</evidence>
<feature type="domain" description="Tyrosine-protein phosphatase" evidence="7">
    <location>
        <begin position="282"/>
        <end position="534"/>
    </location>
</feature>
<dbReference type="Proteomes" id="UP001283361">
    <property type="component" value="Unassembled WGS sequence"/>
</dbReference>
<dbReference type="SUPFAM" id="SSF52799">
    <property type="entry name" value="(Phosphotyrosine protein) phosphatases II"/>
    <property type="match status" value="2"/>
</dbReference>
<protein>
    <recommendedName>
        <fullName evidence="1">protein-tyrosine-phosphatase</fullName>
        <ecNumber evidence="1">3.1.3.48</ecNumber>
    </recommendedName>
</protein>
<dbReference type="Gene3D" id="3.90.190.10">
    <property type="entry name" value="Protein tyrosine phosphatase superfamily"/>
    <property type="match status" value="2"/>
</dbReference>
<dbReference type="InterPro" id="IPR029021">
    <property type="entry name" value="Prot-tyrosine_phosphatase-like"/>
</dbReference>
<keyword evidence="10" id="KW-1185">Reference proteome</keyword>
<dbReference type="Gene3D" id="2.170.300.10">
    <property type="entry name" value="Tie2 ligand-binding domain superfamily"/>
    <property type="match status" value="1"/>
</dbReference>
<evidence type="ECO:0000256" key="2">
    <source>
        <dbReference type="ARBA" id="ARBA00022801"/>
    </source>
</evidence>
<evidence type="ECO:0000313" key="9">
    <source>
        <dbReference type="EMBL" id="KAK3738700.1"/>
    </source>
</evidence>
<dbReference type="InterPro" id="IPR000242">
    <property type="entry name" value="PTP_cat"/>
</dbReference>
<evidence type="ECO:0000256" key="4">
    <source>
        <dbReference type="ARBA" id="ARBA00051722"/>
    </source>
</evidence>
<evidence type="ECO:0000256" key="3">
    <source>
        <dbReference type="ARBA" id="ARBA00022912"/>
    </source>
</evidence>
<keyword evidence="2" id="KW-0378">Hydrolase</keyword>
<proteinExistence type="predicted"/>
<evidence type="ECO:0000256" key="1">
    <source>
        <dbReference type="ARBA" id="ARBA00013064"/>
    </source>
</evidence>
<dbReference type="SMART" id="SM00404">
    <property type="entry name" value="PTPc_motif"/>
    <property type="match status" value="2"/>
</dbReference>
<accession>A0AAE0YAD1</accession>
<dbReference type="Pfam" id="PF00102">
    <property type="entry name" value="Y_phosphatase"/>
    <property type="match status" value="2"/>
</dbReference>
<dbReference type="InterPro" id="IPR003595">
    <property type="entry name" value="Tyr_Pase_cat"/>
</dbReference>
<dbReference type="GO" id="GO:0004725">
    <property type="term" value="F:protein tyrosine phosphatase activity"/>
    <property type="evidence" value="ECO:0007669"/>
    <property type="project" value="UniProtKB-EC"/>
</dbReference>
<dbReference type="EC" id="3.1.3.48" evidence="1"/>
<evidence type="ECO:0000313" key="10">
    <source>
        <dbReference type="Proteomes" id="UP001283361"/>
    </source>
</evidence>
<dbReference type="CDD" id="cd00055">
    <property type="entry name" value="EGF_Lam"/>
    <property type="match status" value="1"/>
</dbReference>
<name>A0AAE0YAD1_9GAST</name>
<dbReference type="AlphaFoldDB" id="A0AAE0YAD1"/>
<feature type="domain" description="Tyrosine-protein phosphatase" evidence="7">
    <location>
        <begin position="564"/>
        <end position="835"/>
    </location>
</feature>
<dbReference type="PANTHER" id="PTHR19134:SF449">
    <property type="entry name" value="TYROSINE-PROTEIN PHOSPHATASE 1"/>
    <property type="match status" value="1"/>
</dbReference>
<keyword evidence="3" id="KW-0904">Protein phosphatase</keyword>
<feature type="domain" description="Tyrosine specific protein phosphatases" evidence="8">
    <location>
        <begin position="456"/>
        <end position="525"/>
    </location>
</feature>
<dbReference type="FunFam" id="3.90.190.10:FF:000102">
    <property type="entry name" value="Receptor-type tyrosine-protein phosphatase"/>
    <property type="match status" value="1"/>
</dbReference>
<evidence type="ECO:0000256" key="6">
    <source>
        <dbReference type="SAM" id="Phobius"/>
    </source>
</evidence>
<reference evidence="9" key="1">
    <citation type="journal article" date="2023" name="G3 (Bethesda)">
        <title>A reference genome for the long-term kleptoplast-retaining sea slug Elysia crispata morphotype clarki.</title>
        <authorList>
            <person name="Eastman K.E."/>
            <person name="Pendleton A.L."/>
            <person name="Shaikh M.A."/>
            <person name="Suttiyut T."/>
            <person name="Ogas R."/>
            <person name="Tomko P."/>
            <person name="Gavelis G."/>
            <person name="Widhalm J.R."/>
            <person name="Wisecaver J.H."/>
        </authorList>
    </citation>
    <scope>NUCLEOTIDE SEQUENCE</scope>
    <source>
        <strain evidence="9">ECLA1</strain>
    </source>
</reference>
<keyword evidence="6" id="KW-0472">Membrane</keyword>
<dbReference type="PANTHER" id="PTHR19134">
    <property type="entry name" value="RECEPTOR-TYPE TYROSINE-PROTEIN PHOSPHATASE"/>
    <property type="match status" value="1"/>
</dbReference>
<evidence type="ECO:0000259" key="7">
    <source>
        <dbReference type="PROSITE" id="PS50055"/>
    </source>
</evidence>
<feature type="compositionally biased region" description="Polar residues" evidence="5">
    <location>
        <begin position="864"/>
        <end position="875"/>
    </location>
</feature>
<sequence>MSKPLSHPACPGKTYGSDCVGTCSDHCRSSQICSADNGHCVDGCKPGYTPPLCDDECPKTTFGQECRENCSSSCVDSDCDHVNGTCKQCPPGYTGDYCDQECPLYTFGDGCSENCSALCVDRICNHTTGACGNCTEGREGHFCEIVPPVESGAGGFSTGDGNGGGGGSSGATIGAGVGAALGLFILVTITLVFVWRRRHNNKPDKERTDLEALPRTEHILDTSLSRGSSNLVLDSCPHVAKASRATEDKTESVYSNVLPSNTCIEVKELSQFLQQHTTDSFLQDQFQSVPMTNSYSQRQGLSPENVKKNRYKNIVPYDHSRVMLQVNSDKEWEDYINASFVKGYDGTNTFIAAQAPNNLTLQDFVRMLWEHEVDRIVMLTNLVELKKIKCTQYWPANDEQTFGEIRMKLLTTRVFAQYTIRQIRLRQKNESPRTVTQFHFTAWPDKSVPSSAWGLVDLHQRVQTAPGSGKLLVHCSAGVGRTGTFIALTHLLQEAEATGKMDFLSTLWRLRQDRMSMIQTVDQFRFLHRAALIGHTTSGTSIAASDLSIRLGLLDGHQGAGLGYTREFEAVANAVAERASELTHSADDTEVVYENSGTATNKQLDRDVNILPKDTYRPELQCDGNTLGDYINAVLVPTVSKDRQDILTQLPLPSTVTDFWRLVTQYHVELVVAFETDSKHSDETIGEFVPPSGAAPLCDDLFEIHSRTVEENQLWQELSATVTKKKKLLLGSKAEQHHVTCLLCKDTDPDPEIVLEYLRKVKSCQAGKESRTVYMCRNGADHCGFLCVQSILLDRLEVDECVTVPLMVGAVRAIRPQVISSVDQYKCLYRTLKLAHDTSNIYGNVGHFKPPLGADQETLEGVTQGESTTDVTTAPDQHVQRTEEDSSEELGRAVSEGDPQLVTRRQRGSRDGHSSARHASQSDAVGENDGGSDDGAADIVKSGVDNPAFHGEKPNDHVEEEGFTSIEYANM</sequence>
<organism evidence="9 10">
    <name type="scientific">Elysia crispata</name>
    <name type="common">lettuce slug</name>
    <dbReference type="NCBI Taxonomy" id="231223"/>
    <lineage>
        <taxon>Eukaryota</taxon>
        <taxon>Metazoa</taxon>
        <taxon>Spiralia</taxon>
        <taxon>Lophotrochozoa</taxon>
        <taxon>Mollusca</taxon>
        <taxon>Gastropoda</taxon>
        <taxon>Heterobranchia</taxon>
        <taxon>Euthyneura</taxon>
        <taxon>Panpulmonata</taxon>
        <taxon>Sacoglossa</taxon>
        <taxon>Placobranchoidea</taxon>
        <taxon>Plakobranchidae</taxon>
        <taxon>Elysia</taxon>
    </lineage>
</organism>
<dbReference type="InterPro" id="IPR002049">
    <property type="entry name" value="LE_dom"/>
</dbReference>
<gene>
    <name evidence="9" type="ORF">RRG08_019664</name>
</gene>
<feature type="domain" description="Tyrosine specific protein phosphatases" evidence="8">
    <location>
        <begin position="755"/>
        <end position="826"/>
    </location>
</feature>
<dbReference type="InterPro" id="IPR050348">
    <property type="entry name" value="Protein-Tyr_Phosphatase"/>
</dbReference>
<dbReference type="InterPro" id="IPR016130">
    <property type="entry name" value="Tyr_Pase_AS"/>
</dbReference>
<dbReference type="SMART" id="SM00194">
    <property type="entry name" value="PTPc"/>
    <property type="match status" value="2"/>
</dbReference>
<dbReference type="CDD" id="cd00047">
    <property type="entry name" value="PTPc"/>
    <property type="match status" value="1"/>
</dbReference>
<dbReference type="PRINTS" id="PR00700">
    <property type="entry name" value="PRTYPHPHTASE"/>
</dbReference>
<keyword evidence="6" id="KW-0812">Transmembrane</keyword>
<dbReference type="PROSITE" id="PS50056">
    <property type="entry name" value="TYR_PHOSPHATASE_2"/>
    <property type="match status" value="2"/>
</dbReference>
<dbReference type="EMBL" id="JAWDGP010006577">
    <property type="protein sequence ID" value="KAK3738700.1"/>
    <property type="molecule type" value="Genomic_DNA"/>
</dbReference>
<comment type="caution">
    <text evidence="9">The sequence shown here is derived from an EMBL/GenBank/DDBJ whole genome shotgun (WGS) entry which is preliminary data.</text>
</comment>
<feature type="transmembrane region" description="Helical" evidence="6">
    <location>
        <begin position="173"/>
        <end position="195"/>
    </location>
</feature>
<comment type="catalytic activity">
    <reaction evidence="4">
        <text>O-phospho-L-tyrosyl-[protein] + H2O = L-tyrosyl-[protein] + phosphate</text>
        <dbReference type="Rhea" id="RHEA:10684"/>
        <dbReference type="Rhea" id="RHEA-COMP:10136"/>
        <dbReference type="Rhea" id="RHEA-COMP:20101"/>
        <dbReference type="ChEBI" id="CHEBI:15377"/>
        <dbReference type="ChEBI" id="CHEBI:43474"/>
        <dbReference type="ChEBI" id="CHEBI:46858"/>
        <dbReference type="ChEBI" id="CHEBI:61978"/>
        <dbReference type="EC" id="3.1.3.48"/>
    </reaction>
</comment>
<feature type="region of interest" description="Disordered" evidence="5">
    <location>
        <begin position="852"/>
        <end position="971"/>
    </location>
</feature>
<evidence type="ECO:0000256" key="5">
    <source>
        <dbReference type="SAM" id="MobiDB-lite"/>
    </source>
</evidence>
<keyword evidence="6" id="KW-1133">Transmembrane helix</keyword>
<dbReference type="InterPro" id="IPR000387">
    <property type="entry name" value="Tyr_Pase_dom"/>
</dbReference>
<dbReference type="InterPro" id="IPR000742">
    <property type="entry name" value="EGF"/>
</dbReference>